<dbReference type="Proteomes" id="UP000245771">
    <property type="component" value="Unassembled WGS sequence"/>
</dbReference>
<dbReference type="Pfam" id="PF01220">
    <property type="entry name" value="DHquinase_II"/>
    <property type="match status" value="1"/>
</dbReference>
<dbReference type="GO" id="GO:0019631">
    <property type="term" value="P:quinate catabolic process"/>
    <property type="evidence" value="ECO:0007669"/>
    <property type="project" value="TreeGrafter"/>
</dbReference>
<dbReference type="InParanoid" id="A0A316V6N4"/>
<evidence type="ECO:0000256" key="3">
    <source>
        <dbReference type="HAMAP-Rule" id="MF_03136"/>
    </source>
</evidence>
<keyword evidence="2 3" id="KW-0456">Lyase</keyword>
<comment type="pathway">
    <text evidence="3">Aromatic compound metabolism; 3,4-dihydroxybenzoate biosynthesis; 3,4-dihydroxybenzoate from 3-dehydroquinate: step 1/2.</text>
</comment>
<comment type="subunit">
    <text evidence="3">Homododecamer. Adopts a ring-like structure, composed of an arrangement of two hexameric rings stacked on top of one another.</text>
</comment>
<dbReference type="GO" id="GO:0003855">
    <property type="term" value="F:3-dehydroquinate dehydratase activity"/>
    <property type="evidence" value="ECO:0007669"/>
    <property type="project" value="UniProtKB-UniRule"/>
</dbReference>
<dbReference type="GeneID" id="37022740"/>
<feature type="site" description="Transition state stabilizer" evidence="3 6">
    <location>
        <position position="19"/>
    </location>
</feature>
<dbReference type="HAMAP" id="MF_00169">
    <property type="entry name" value="AroQ"/>
    <property type="match status" value="1"/>
</dbReference>
<dbReference type="CDD" id="cd00466">
    <property type="entry name" value="DHQase_II"/>
    <property type="match status" value="1"/>
</dbReference>
<feature type="binding site" evidence="3 5">
    <location>
        <position position="76"/>
    </location>
    <ligand>
        <name>substrate</name>
    </ligand>
</feature>
<protein>
    <recommendedName>
        <fullName evidence="3">Catabolic 3-dehydroquinase</fullName>
        <shortName evidence="3">cDHQase</shortName>
        <ecNumber evidence="3">4.2.1.10</ecNumber>
    </recommendedName>
    <alternativeName>
        <fullName evidence="3">3-dehydroquinate dehydratase</fullName>
    </alternativeName>
</protein>
<dbReference type="PANTHER" id="PTHR21272:SF3">
    <property type="entry name" value="CATABOLIC 3-DEHYDROQUINASE"/>
    <property type="match status" value="1"/>
</dbReference>
<dbReference type="STRING" id="1280837.A0A316V6N4"/>
<dbReference type="NCBIfam" id="NF003807">
    <property type="entry name" value="PRK05395.1-4"/>
    <property type="match status" value="1"/>
</dbReference>
<dbReference type="NCBIfam" id="NF003806">
    <property type="entry name" value="PRK05395.1-3"/>
    <property type="match status" value="1"/>
</dbReference>
<evidence type="ECO:0000256" key="2">
    <source>
        <dbReference type="ARBA" id="ARBA00023239"/>
    </source>
</evidence>
<dbReference type="InterPro" id="IPR036441">
    <property type="entry name" value="DHquinase_II_sf"/>
</dbReference>
<dbReference type="OrthoDB" id="8191625at2759"/>
<keyword evidence="8" id="KW-1185">Reference proteome</keyword>
<comment type="catalytic activity">
    <reaction evidence="3">
        <text>3-dehydroquinate = 3-dehydroshikimate + H2O</text>
        <dbReference type="Rhea" id="RHEA:21096"/>
        <dbReference type="ChEBI" id="CHEBI:15377"/>
        <dbReference type="ChEBI" id="CHEBI:16630"/>
        <dbReference type="ChEBI" id="CHEBI:32364"/>
        <dbReference type="EC" id="4.2.1.10"/>
    </reaction>
</comment>
<proteinExistence type="inferred from homology"/>
<gene>
    <name evidence="7" type="ORF">FA14DRAFT_179845</name>
</gene>
<dbReference type="PIRSF" id="PIRSF001399">
    <property type="entry name" value="DHquinase_II"/>
    <property type="match status" value="1"/>
</dbReference>
<sequence length="149" mass="16536">MTAKILFLNGPNLNLLGTREPEKYGTETLQDVVSRAEQQCKFHNLNFEAFQTNHEGIMLDKIHSAKHDGTKYIIINAGAWTHTSVALVDALSGVDIPFVEVHISNTHKREEFRHHSYLSAKAVGVILGLGTYSYTAAIDFAANQLNKAK</sequence>
<feature type="binding site" evidence="3 5">
    <location>
        <position position="82"/>
    </location>
    <ligand>
        <name>substrate</name>
    </ligand>
</feature>
<feature type="binding site" evidence="3 5">
    <location>
        <position position="113"/>
    </location>
    <ligand>
        <name>substrate</name>
    </ligand>
</feature>
<dbReference type="InterPro" id="IPR018509">
    <property type="entry name" value="DHquinase_II_CS"/>
</dbReference>
<keyword evidence="1 3" id="KW-0672">Quinate metabolism</keyword>
<evidence type="ECO:0000256" key="5">
    <source>
        <dbReference type="PIRSR" id="PIRSR001399-2"/>
    </source>
</evidence>
<dbReference type="Gene3D" id="3.40.50.9100">
    <property type="entry name" value="Dehydroquinase, class II"/>
    <property type="match status" value="1"/>
</dbReference>
<feature type="active site" description="Proton donor" evidence="3 4">
    <location>
        <position position="102"/>
    </location>
</feature>
<evidence type="ECO:0000313" key="7">
    <source>
        <dbReference type="EMBL" id="PWN33190.1"/>
    </source>
</evidence>
<dbReference type="NCBIfam" id="NF003804">
    <property type="entry name" value="PRK05395.1-1"/>
    <property type="match status" value="1"/>
</dbReference>
<feature type="binding site" evidence="3 5">
    <location>
        <position position="89"/>
    </location>
    <ligand>
        <name>substrate</name>
    </ligand>
</feature>
<feature type="binding site" evidence="3 5">
    <location>
        <begin position="103"/>
        <end position="104"/>
    </location>
    <ligand>
        <name>substrate</name>
    </ligand>
</feature>
<dbReference type="EC" id="4.2.1.10" evidence="3"/>
<evidence type="ECO:0000256" key="6">
    <source>
        <dbReference type="PIRSR" id="PIRSR001399-3"/>
    </source>
</evidence>
<dbReference type="EMBL" id="KZ819604">
    <property type="protein sequence ID" value="PWN33190.1"/>
    <property type="molecule type" value="Genomic_DNA"/>
</dbReference>
<feature type="active site" description="Proton acceptor" evidence="3 4">
    <location>
        <position position="24"/>
    </location>
</feature>
<dbReference type="UniPathway" id="UPA00088">
    <property type="reaction ID" value="UER00178"/>
</dbReference>
<dbReference type="AlphaFoldDB" id="A0A316V6N4"/>
<dbReference type="NCBIfam" id="TIGR01088">
    <property type="entry name" value="aroQ"/>
    <property type="match status" value="1"/>
</dbReference>
<name>A0A316V6N4_9BASI</name>
<evidence type="ECO:0000256" key="1">
    <source>
        <dbReference type="ARBA" id="ARBA00022911"/>
    </source>
</evidence>
<dbReference type="RefSeq" id="XP_025353492.1">
    <property type="nucleotide sequence ID" value="XM_025500959.1"/>
</dbReference>
<organism evidence="7 8">
    <name type="scientific">Meira miltonrushii</name>
    <dbReference type="NCBI Taxonomy" id="1280837"/>
    <lineage>
        <taxon>Eukaryota</taxon>
        <taxon>Fungi</taxon>
        <taxon>Dikarya</taxon>
        <taxon>Basidiomycota</taxon>
        <taxon>Ustilaginomycotina</taxon>
        <taxon>Exobasidiomycetes</taxon>
        <taxon>Exobasidiales</taxon>
        <taxon>Brachybasidiaceae</taxon>
        <taxon>Meira</taxon>
    </lineage>
</organism>
<evidence type="ECO:0000313" key="8">
    <source>
        <dbReference type="Proteomes" id="UP000245771"/>
    </source>
</evidence>
<dbReference type="SUPFAM" id="SSF52304">
    <property type="entry name" value="Type II 3-dehydroquinate dehydratase"/>
    <property type="match status" value="1"/>
</dbReference>
<evidence type="ECO:0000256" key="4">
    <source>
        <dbReference type="PIRSR" id="PIRSR001399-1"/>
    </source>
</evidence>
<accession>A0A316V6N4</accession>
<dbReference type="GO" id="GO:0046279">
    <property type="term" value="P:3,4-dihydroxybenzoate biosynthetic process"/>
    <property type="evidence" value="ECO:0007669"/>
    <property type="project" value="UniProtKB-UniRule"/>
</dbReference>
<reference evidence="7 8" key="1">
    <citation type="journal article" date="2018" name="Mol. Biol. Evol.">
        <title>Broad Genomic Sampling Reveals a Smut Pathogenic Ancestry of the Fungal Clade Ustilaginomycotina.</title>
        <authorList>
            <person name="Kijpornyongpan T."/>
            <person name="Mondo S.J."/>
            <person name="Barry K."/>
            <person name="Sandor L."/>
            <person name="Lee J."/>
            <person name="Lipzen A."/>
            <person name="Pangilinan J."/>
            <person name="LaButti K."/>
            <person name="Hainaut M."/>
            <person name="Henrissat B."/>
            <person name="Grigoriev I.V."/>
            <person name="Spatafora J.W."/>
            <person name="Aime M.C."/>
        </authorList>
    </citation>
    <scope>NUCLEOTIDE SEQUENCE [LARGE SCALE GENOMIC DNA]</scope>
    <source>
        <strain evidence="7 8">MCA 3882</strain>
    </source>
</reference>
<dbReference type="PROSITE" id="PS01029">
    <property type="entry name" value="DEHYDROQUINASE_II"/>
    <property type="match status" value="1"/>
</dbReference>
<comment type="similarity">
    <text evidence="3">Belongs to the type-II 3-dehydroquinase family.</text>
</comment>
<dbReference type="NCBIfam" id="NF003805">
    <property type="entry name" value="PRK05395.1-2"/>
    <property type="match status" value="1"/>
</dbReference>
<dbReference type="InterPro" id="IPR001874">
    <property type="entry name" value="DHquinase_II"/>
</dbReference>
<dbReference type="PANTHER" id="PTHR21272">
    <property type="entry name" value="CATABOLIC 3-DEHYDROQUINASE"/>
    <property type="match status" value="1"/>
</dbReference>
<comment type="function">
    <text evidence="3">Is involved in the catabolism of quinate. Allows the utilization of quinate as carbon source via the beta-ketoadipate pathway.</text>
</comment>